<dbReference type="InterPro" id="IPR025944">
    <property type="entry name" value="Sigma_54_int_dom_CS"/>
</dbReference>
<keyword evidence="8" id="KW-1185">Reference proteome</keyword>
<name>I3Y607_THIV6</name>
<accession>I3Y607</accession>
<evidence type="ECO:0000256" key="4">
    <source>
        <dbReference type="ARBA" id="ARBA00023125"/>
    </source>
</evidence>
<dbReference type="PRINTS" id="PR01590">
    <property type="entry name" value="HTHFIS"/>
</dbReference>
<dbReference type="InterPro" id="IPR003593">
    <property type="entry name" value="AAA+_ATPase"/>
</dbReference>
<keyword evidence="3" id="KW-0805">Transcription regulation</keyword>
<dbReference type="InterPro" id="IPR002197">
    <property type="entry name" value="HTH_Fis"/>
</dbReference>
<dbReference type="STRING" id="765911.Thivi_0356"/>
<proteinExistence type="predicted"/>
<dbReference type="Pfam" id="PF00158">
    <property type="entry name" value="Sigma54_activat"/>
    <property type="match status" value="1"/>
</dbReference>
<dbReference type="GO" id="GO:0043565">
    <property type="term" value="F:sequence-specific DNA binding"/>
    <property type="evidence" value="ECO:0007669"/>
    <property type="project" value="InterPro"/>
</dbReference>
<evidence type="ECO:0000313" key="8">
    <source>
        <dbReference type="Proteomes" id="UP000006062"/>
    </source>
</evidence>
<dbReference type="Gene3D" id="1.10.8.60">
    <property type="match status" value="1"/>
</dbReference>
<dbReference type="EMBL" id="CP003154">
    <property type="protein sequence ID" value="AFL72425.1"/>
    <property type="molecule type" value="Genomic_DNA"/>
</dbReference>
<gene>
    <name evidence="7" type="ordered locus">Thivi_0356</name>
</gene>
<keyword evidence="5" id="KW-0804">Transcription</keyword>
<dbReference type="Gene3D" id="1.10.10.60">
    <property type="entry name" value="Homeodomain-like"/>
    <property type="match status" value="1"/>
</dbReference>
<dbReference type="InterPro" id="IPR058031">
    <property type="entry name" value="AAA_lid_NorR"/>
</dbReference>
<dbReference type="InterPro" id="IPR027417">
    <property type="entry name" value="P-loop_NTPase"/>
</dbReference>
<dbReference type="RefSeq" id="WP_014776929.1">
    <property type="nucleotide sequence ID" value="NC_018012.1"/>
</dbReference>
<keyword evidence="1" id="KW-0547">Nucleotide-binding</keyword>
<protein>
    <submittedName>
        <fullName evidence="7">Response regulator with CheY-like receiver, AAA-type ATPase, and DNA-binding domains</fullName>
    </submittedName>
</protein>
<dbReference type="OrthoDB" id="9804019at2"/>
<dbReference type="PANTHER" id="PTHR32071">
    <property type="entry name" value="TRANSCRIPTIONAL REGULATORY PROTEIN"/>
    <property type="match status" value="1"/>
</dbReference>
<dbReference type="FunFam" id="3.40.50.300:FF:000006">
    <property type="entry name" value="DNA-binding transcriptional regulator NtrC"/>
    <property type="match status" value="1"/>
</dbReference>
<dbReference type="PROSITE" id="PS50045">
    <property type="entry name" value="SIGMA54_INTERACT_4"/>
    <property type="match status" value="1"/>
</dbReference>
<evidence type="ECO:0000313" key="7">
    <source>
        <dbReference type="EMBL" id="AFL72425.1"/>
    </source>
</evidence>
<evidence type="ECO:0000256" key="3">
    <source>
        <dbReference type="ARBA" id="ARBA00023015"/>
    </source>
</evidence>
<dbReference type="SUPFAM" id="SSF46689">
    <property type="entry name" value="Homeodomain-like"/>
    <property type="match status" value="1"/>
</dbReference>
<dbReference type="AlphaFoldDB" id="I3Y607"/>
<evidence type="ECO:0000259" key="6">
    <source>
        <dbReference type="PROSITE" id="PS50045"/>
    </source>
</evidence>
<sequence length="453" mass="49715">MRIGLFGQETARIATRCILEFLGCEVVDLGSPTTARHDALAALWLCDSSANLTRILDTQPLSGTPVVCQPTDGLAGELSRRALVVQTPLSPGSVIQILQWLRNDTETPSDCSSEIDLVGRHPAMLAVKRLIGQVAKSDATVLILGETGSGKEVVARAIHHASSRRGKPFVAVNCGAIPADLLESELFGHEKGAFTGAFTARAGRFELAEDGVLFLDEIGDMPLPMQVKLLRVLQERTFERVGSNKPLQTNARIVSATHRNLEEAVAGGSFRQDLFFRLNVFPIELPSLRERQSDIPLLIATLEARLREQGGEPAHLTPAVLAHLERQTWPGNIRELANLLEQLSIMYPGLLVDLPQLPARFRPPHVESLPFLETRDQGLAMPAAAPPPLPPDGMELREYLNALERGMILVALEQSDQVVARAARRLGMRRTTLVERMRKFGLERESPDEASMF</sequence>
<evidence type="ECO:0000256" key="1">
    <source>
        <dbReference type="ARBA" id="ARBA00022741"/>
    </source>
</evidence>
<dbReference type="GO" id="GO:0005524">
    <property type="term" value="F:ATP binding"/>
    <property type="evidence" value="ECO:0007669"/>
    <property type="project" value="UniProtKB-KW"/>
</dbReference>
<dbReference type="KEGG" id="tvi:Thivi_0356"/>
<dbReference type="eggNOG" id="COG2204">
    <property type="taxonomic scope" value="Bacteria"/>
</dbReference>
<dbReference type="Pfam" id="PF25601">
    <property type="entry name" value="AAA_lid_14"/>
    <property type="match status" value="1"/>
</dbReference>
<dbReference type="SUPFAM" id="SSF52540">
    <property type="entry name" value="P-loop containing nucleoside triphosphate hydrolases"/>
    <property type="match status" value="1"/>
</dbReference>
<evidence type="ECO:0000256" key="2">
    <source>
        <dbReference type="ARBA" id="ARBA00022840"/>
    </source>
</evidence>
<dbReference type="GO" id="GO:0006355">
    <property type="term" value="P:regulation of DNA-templated transcription"/>
    <property type="evidence" value="ECO:0007669"/>
    <property type="project" value="InterPro"/>
</dbReference>
<dbReference type="InterPro" id="IPR025662">
    <property type="entry name" value="Sigma_54_int_dom_ATP-bd_1"/>
</dbReference>
<dbReference type="InterPro" id="IPR002078">
    <property type="entry name" value="Sigma_54_int"/>
</dbReference>
<reference evidence="7 8" key="1">
    <citation type="submission" date="2012-06" db="EMBL/GenBank/DDBJ databases">
        <title>Complete sequence of Thiocystis violascens DSM 198.</title>
        <authorList>
            <consortium name="US DOE Joint Genome Institute"/>
            <person name="Lucas S."/>
            <person name="Han J."/>
            <person name="Lapidus A."/>
            <person name="Cheng J.-F."/>
            <person name="Goodwin L."/>
            <person name="Pitluck S."/>
            <person name="Peters L."/>
            <person name="Ovchinnikova G."/>
            <person name="Teshima H."/>
            <person name="Detter J.C."/>
            <person name="Han C."/>
            <person name="Tapia R."/>
            <person name="Land M."/>
            <person name="Hauser L."/>
            <person name="Kyrpides N."/>
            <person name="Ivanova N."/>
            <person name="Pagani I."/>
            <person name="Vogl K."/>
            <person name="Liu Z."/>
            <person name="Frigaard N.-U."/>
            <person name="Bryant D."/>
            <person name="Woyke T."/>
        </authorList>
    </citation>
    <scope>NUCLEOTIDE SEQUENCE [LARGE SCALE GENOMIC DNA]</scope>
    <source>
        <strain evidence="8">ATCC 17096 / DSM 198 / 6111</strain>
    </source>
</reference>
<dbReference type="Pfam" id="PF02954">
    <property type="entry name" value="HTH_8"/>
    <property type="match status" value="1"/>
</dbReference>
<organism evidence="7 8">
    <name type="scientific">Thiocystis violascens (strain ATCC 17096 / DSM 198 / 6111)</name>
    <name type="common">Chromatium violascens</name>
    <dbReference type="NCBI Taxonomy" id="765911"/>
    <lineage>
        <taxon>Bacteria</taxon>
        <taxon>Pseudomonadati</taxon>
        <taxon>Pseudomonadota</taxon>
        <taxon>Gammaproteobacteria</taxon>
        <taxon>Chromatiales</taxon>
        <taxon>Chromatiaceae</taxon>
        <taxon>Thiocystis</taxon>
    </lineage>
</organism>
<dbReference type="PROSITE" id="PS00675">
    <property type="entry name" value="SIGMA54_INTERACT_1"/>
    <property type="match status" value="1"/>
</dbReference>
<dbReference type="HOGENOM" id="CLU_000445_0_7_6"/>
<dbReference type="PANTHER" id="PTHR32071:SF117">
    <property type="entry name" value="PTS-DEPENDENT DIHYDROXYACETONE KINASE OPERON REGULATORY PROTEIN-RELATED"/>
    <property type="match status" value="1"/>
</dbReference>
<dbReference type="SMART" id="SM00382">
    <property type="entry name" value="AAA"/>
    <property type="match status" value="1"/>
</dbReference>
<feature type="domain" description="Sigma-54 factor interaction" evidence="6">
    <location>
        <begin position="117"/>
        <end position="345"/>
    </location>
</feature>
<dbReference type="InterPro" id="IPR009057">
    <property type="entry name" value="Homeodomain-like_sf"/>
</dbReference>
<dbReference type="Proteomes" id="UP000006062">
    <property type="component" value="Chromosome"/>
</dbReference>
<keyword evidence="4 7" id="KW-0238">DNA-binding</keyword>
<keyword evidence="2" id="KW-0067">ATP-binding</keyword>
<dbReference type="PROSITE" id="PS00688">
    <property type="entry name" value="SIGMA54_INTERACT_3"/>
    <property type="match status" value="1"/>
</dbReference>
<dbReference type="Gene3D" id="3.40.50.300">
    <property type="entry name" value="P-loop containing nucleotide triphosphate hydrolases"/>
    <property type="match status" value="1"/>
</dbReference>
<dbReference type="CDD" id="cd00009">
    <property type="entry name" value="AAA"/>
    <property type="match status" value="1"/>
</dbReference>
<evidence type="ECO:0000256" key="5">
    <source>
        <dbReference type="ARBA" id="ARBA00023163"/>
    </source>
</evidence>